<dbReference type="RefSeq" id="WP_068615090.1">
    <property type="nucleotide sequence ID" value="NZ_CP016268.1"/>
</dbReference>
<dbReference type="InterPro" id="IPR037278">
    <property type="entry name" value="ARFGAP/RecO"/>
</dbReference>
<dbReference type="HAMAP" id="MF_00201">
    <property type="entry name" value="RecO"/>
    <property type="match status" value="1"/>
</dbReference>
<dbReference type="STRING" id="1548547.BA177_07805"/>
<evidence type="ECO:0000256" key="3">
    <source>
        <dbReference type="ARBA" id="ARBA00021310"/>
    </source>
</evidence>
<dbReference type="InterPro" id="IPR012340">
    <property type="entry name" value="NA-bd_OB-fold"/>
</dbReference>
<dbReference type="Gene3D" id="2.40.50.140">
    <property type="entry name" value="Nucleic acid-binding proteins"/>
    <property type="match status" value="1"/>
</dbReference>
<evidence type="ECO:0000259" key="9">
    <source>
        <dbReference type="Pfam" id="PF11967"/>
    </source>
</evidence>
<name>A0A193LFG1_9GAMM</name>
<evidence type="ECO:0000256" key="8">
    <source>
        <dbReference type="HAMAP-Rule" id="MF_00201"/>
    </source>
</evidence>
<dbReference type="EMBL" id="CP016268">
    <property type="protein sequence ID" value="ANO51119.1"/>
    <property type="molecule type" value="Genomic_DNA"/>
</dbReference>
<dbReference type="InterPro" id="IPR022572">
    <property type="entry name" value="DNA_rep/recomb_RecO_N"/>
</dbReference>
<dbReference type="Pfam" id="PF11967">
    <property type="entry name" value="RecO_N"/>
    <property type="match status" value="1"/>
</dbReference>
<keyword evidence="4 8" id="KW-0227">DNA damage</keyword>
<comment type="function">
    <text evidence="1 8">Involved in DNA repair and RecF pathway recombination.</text>
</comment>
<dbReference type="SUPFAM" id="SSF57863">
    <property type="entry name" value="ArfGap/RecO-like zinc finger"/>
    <property type="match status" value="1"/>
</dbReference>
<dbReference type="InterPro" id="IPR003717">
    <property type="entry name" value="RecO"/>
</dbReference>
<dbReference type="OrthoDB" id="9804792at2"/>
<evidence type="ECO:0000256" key="6">
    <source>
        <dbReference type="ARBA" id="ARBA00023204"/>
    </source>
</evidence>
<keyword evidence="11" id="KW-1185">Reference proteome</keyword>
<proteinExistence type="inferred from homology"/>
<dbReference type="SUPFAM" id="SSF50249">
    <property type="entry name" value="Nucleic acid-binding proteins"/>
    <property type="match status" value="1"/>
</dbReference>
<dbReference type="Proteomes" id="UP000092695">
    <property type="component" value="Chromosome"/>
</dbReference>
<dbReference type="KEGG" id="woc:BA177_07805"/>
<comment type="similarity">
    <text evidence="2 8">Belongs to the RecO family.</text>
</comment>
<dbReference type="GO" id="GO:0006302">
    <property type="term" value="P:double-strand break repair"/>
    <property type="evidence" value="ECO:0007669"/>
    <property type="project" value="TreeGrafter"/>
</dbReference>
<feature type="domain" description="DNA replication/recombination mediator RecO N-terminal" evidence="9">
    <location>
        <begin position="8"/>
        <end position="79"/>
    </location>
</feature>
<evidence type="ECO:0000256" key="1">
    <source>
        <dbReference type="ARBA" id="ARBA00003065"/>
    </source>
</evidence>
<evidence type="ECO:0000313" key="11">
    <source>
        <dbReference type="Proteomes" id="UP000092695"/>
    </source>
</evidence>
<dbReference type="PANTHER" id="PTHR33991:SF1">
    <property type="entry name" value="DNA REPAIR PROTEIN RECO"/>
    <property type="match status" value="1"/>
</dbReference>
<keyword evidence="5 8" id="KW-0233">DNA recombination</keyword>
<dbReference type="AlphaFoldDB" id="A0A193LFG1"/>
<dbReference type="Pfam" id="PF02565">
    <property type="entry name" value="RecO_C"/>
    <property type="match status" value="1"/>
</dbReference>
<dbReference type="Gene3D" id="1.20.1440.120">
    <property type="entry name" value="Recombination protein O, C-terminal domain"/>
    <property type="match status" value="1"/>
</dbReference>
<reference evidence="10 11" key="1">
    <citation type="submission" date="2016-06" db="EMBL/GenBank/DDBJ databases">
        <title>Complete genome sequence of a deep-branching marine Gamma Proteobacterium Woeseia oceani type strain XK5.</title>
        <authorList>
            <person name="Mu D."/>
            <person name="Du Z."/>
        </authorList>
    </citation>
    <scope>NUCLEOTIDE SEQUENCE [LARGE SCALE GENOMIC DNA]</scope>
    <source>
        <strain evidence="10 11">XK5</strain>
    </source>
</reference>
<gene>
    <name evidence="8" type="primary">recO</name>
    <name evidence="10" type="ORF">BA177_07805</name>
</gene>
<evidence type="ECO:0000313" key="10">
    <source>
        <dbReference type="EMBL" id="ANO51119.1"/>
    </source>
</evidence>
<dbReference type="GO" id="GO:0043590">
    <property type="term" value="C:bacterial nucleoid"/>
    <property type="evidence" value="ECO:0007669"/>
    <property type="project" value="TreeGrafter"/>
</dbReference>
<evidence type="ECO:0000256" key="4">
    <source>
        <dbReference type="ARBA" id="ARBA00022763"/>
    </source>
</evidence>
<organism evidence="10 11">
    <name type="scientific">Woeseia oceani</name>
    <dbReference type="NCBI Taxonomy" id="1548547"/>
    <lineage>
        <taxon>Bacteria</taxon>
        <taxon>Pseudomonadati</taxon>
        <taxon>Pseudomonadota</taxon>
        <taxon>Gammaproteobacteria</taxon>
        <taxon>Woeseiales</taxon>
        <taxon>Woeseiaceae</taxon>
        <taxon>Woeseia</taxon>
    </lineage>
</organism>
<keyword evidence="6 8" id="KW-0234">DNA repair</keyword>
<dbReference type="InterPro" id="IPR042242">
    <property type="entry name" value="RecO_C"/>
</dbReference>
<evidence type="ECO:0000256" key="2">
    <source>
        <dbReference type="ARBA" id="ARBA00007452"/>
    </source>
</evidence>
<evidence type="ECO:0000256" key="7">
    <source>
        <dbReference type="ARBA" id="ARBA00033409"/>
    </source>
</evidence>
<sequence length="255" mass="28453">MSSSLRVHNQPAWLLHHRPFRDSSRILDLLSRDYGRLSLVARGARSAKSSLKGILRPFLPLSVSWVSRTELGTLTGAEMNGPPVSLGGDALLSGYYANELLLKLMHRHDPQPEIFAMYGRTVQRLAGVAQPAALLRQYEMELLGLLGYALNLEHDGLQQQDLESQRYYEYRAEQGVLPSTLTSGAMVFRGAELLAIRAQEFGDPATLRAANRLMRGVIAYHLDGKELQSRKVLRELRGKSAGTWRDDINKESGID</sequence>
<protein>
    <recommendedName>
        <fullName evidence="3 8">DNA repair protein RecO</fullName>
    </recommendedName>
    <alternativeName>
        <fullName evidence="7 8">Recombination protein O</fullName>
    </alternativeName>
</protein>
<accession>A0A193LFG1</accession>
<dbReference type="GO" id="GO:0006310">
    <property type="term" value="P:DNA recombination"/>
    <property type="evidence" value="ECO:0007669"/>
    <property type="project" value="UniProtKB-UniRule"/>
</dbReference>
<evidence type="ECO:0000256" key="5">
    <source>
        <dbReference type="ARBA" id="ARBA00023172"/>
    </source>
</evidence>
<dbReference type="PANTHER" id="PTHR33991">
    <property type="entry name" value="DNA REPAIR PROTEIN RECO"/>
    <property type="match status" value="1"/>
</dbReference>
<dbReference type="NCBIfam" id="TIGR00613">
    <property type="entry name" value="reco"/>
    <property type="match status" value="1"/>
</dbReference>